<dbReference type="PANTHER" id="PTHR34473:SF2">
    <property type="entry name" value="UPF0699 TRANSMEMBRANE PROTEIN YDBT"/>
    <property type="match status" value="1"/>
</dbReference>
<feature type="compositionally biased region" description="Low complexity" evidence="1">
    <location>
        <begin position="148"/>
        <end position="157"/>
    </location>
</feature>
<feature type="compositionally biased region" description="Pro residues" evidence="1">
    <location>
        <begin position="518"/>
        <end position="531"/>
    </location>
</feature>
<feature type="transmembrane region" description="Helical" evidence="2">
    <location>
        <begin position="576"/>
        <end position="599"/>
    </location>
</feature>
<feature type="compositionally biased region" description="Basic and acidic residues" evidence="1">
    <location>
        <begin position="956"/>
        <end position="965"/>
    </location>
</feature>
<feature type="transmembrane region" description="Helical" evidence="2">
    <location>
        <begin position="708"/>
        <end position="731"/>
    </location>
</feature>
<feature type="compositionally biased region" description="Low complexity" evidence="1">
    <location>
        <begin position="341"/>
        <end position="355"/>
    </location>
</feature>
<protein>
    <submittedName>
        <fullName evidence="4">Putative membrane protein YdbT with pleckstrin-like domain</fullName>
    </submittedName>
</protein>
<accession>A0A2P8D103</accession>
<keyword evidence="2" id="KW-0812">Transmembrane</keyword>
<keyword evidence="2" id="KW-1133">Transmembrane helix</keyword>
<feature type="transmembrane region" description="Helical" evidence="2">
    <location>
        <begin position="737"/>
        <end position="756"/>
    </location>
</feature>
<organism evidence="4 5">
    <name type="scientific">Murinocardiopsis flavida</name>
    <dbReference type="NCBI Taxonomy" id="645275"/>
    <lineage>
        <taxon>Bacteria</taxon>
        <taxon>Bacillati</taxon>
        <taxon>Actinomycetota</taxon>
        <taxon>Actinomycetes</taxon>
        <taxon>Streptosporangiales</taxon>
        <taxon>Nocardiopsidaceae</taxon>
        <taxon>Murinocardiopsis</taxon>
    </lineage>
</organism>
<dbReference type="Pfam" id="PF03703">
    <property type="entry name" value="bPH_2"/>
    <property type="match status" value="3"/>
</dbReference>
<dbReference type="PANTHER" id="PTHR34473">
    <property type="entry name" value="UPF0699 TRANSMEMBRANE PROTEIN YDBS"/>
    <property type="match status" value="1"/>
</dbReference>
<sequence length="965" mass="100425">MAEPDMGPADDRPADNEAAGQEPAKGAWGAGRRFAEDTSPGQRLAPDRGGWFGDPAEDPDAAGRPGGPQEDPADLPDLPEVTPPDTGGDSGQNASRPLAGWSFADLRDAAEGAPADPDGAADRAAPDRPAPRASEGPAQRPDDEGAHPDPAADAPSDAVRDVPPEPELWRGDETVAPPGPIEPPDAPGASGPAGPDPAAGSESAPPVGSRFWAQGGTGAAPEGPPPTAAAPPQPAPPPPPVAGPPQPTAPPPPPAPAPMTDAGPQEARHAAGQYPAGPGERPEPTRGPAPGTPAGPAEGRRWYRGDPGSDTPWPVTPLWPSGPETGRPAPSARQQRRRSGPPRFEAAAPAAGYRPYPRPAHLPPRPDTGPAFASHPGNGHPGHGGPANGGPAGPPHAAPQQYPAQQPYAGQQYPAQQPYAGQQPYAAQPYPGPQQYPAQPRHGHPPGPAAPPPPGPMPHGQPMPGPQYPGGHPAPQQPRNGAYPAVVHGPGPAAPPGQHPGGNVRFLPPAAPGAPYGPYGPQPPVPPSPPRKQPKPERDITRGAHRVHWATIPLQALVVGLVFLAVPGVLLLEIGVMWALLAWAAVMSGSAVYAATAWWQSSYGLRDDHLVVHSGLVRKVSREVPLSRLQAVDVVRPLVMQAFGLAELRVEVAGGDAGEIRLRYLTRGTAIRLRASLLAHAAGLSGRAPEAPEWPFYKLPFGLLLGAMAFRLPVLGAFVLFLVLIVAGIAFMEPGVLGGAIPLLLGLIRGFFGPLLRYTDFFAALSPDGLRLRYGIFQARMQTVPPGRVQAIRVVEPLLWRSLGVVRVEANVAGYAGERQMDSSTLLPVVPRPMAFALIDELLPGTDVSREQLHGARKSWSGTDALGVDDGAFVTRRGIFCQVIEIVPHARVQTVRISMGPWAARQGLATVEADTPPGPVRARAAGRDAAEARRVVEGVAERAHKARSSGGGPERWATRSEARES</sequence>
<dbReference type="EMBL" id="PYGA01000021">
    <property type="protein sequence ID" value="PSK90895.1"/>
    <property type="molecule type" value="Genomic_DNA"/>
</dbReference>
<gene>
    <name evidence="4" type="ORF">CLV63_12120</name>
</gene>
<evidence type="ECO:0000256" key="1">
    <source>
        <dbReference type="SAM" id="MobiDB-lite"/>
    </source>
</evidence>
<name>A0A2P8D103_9ACTN</name>
<evidence type="ECO:0000313" key="4">
    <source>
        <dbReference type="EMBL" id="PSK90895.1"/>
    </source>
</evidence>
<keyword evidence="2" id="KW-0472">Membrane</keyword>
<feature type="domain" description="YdbS-like PH" evidence="3">
    <location>
        <begin position="764"/>
        <end position="841"/>
    </location>
</feature>
<evidence type="ECO:0000256" key="2">
    <source>
        <dbReference type="SAM" id="Phobius"/>
    </source>
</evidence>
<evidence type="ECO:0000259" key="3">
    <source>
        <dbReference type="Pfam" id="PF03703"/>
    </source>
</evidence>
<feature type="compositionally biased region" description="Basic and acidic residues" evidence="1">
    <location>
        <begin position="120"/>
        <end position="130"/>
    </location>
</feature>
<dbReference type="RefSeq" id="WP_245929043.1">
    <property type="nucleotide sequence ID" value="NZ_PYGA01000021.1"/>
</dbReference>
<feature type="compositionally biased region" description="Pro residues" evidence="1">
    <location>
        <begin position="356"/>
        <end position="367"/>
    </location>
</feature>
<feature type="compositionally biased region" description="Pro residues" evidence="1">
    <location>
        <begin position="445"/>
        <end position="467"/>
    </location>
</feature>
<feature type="compositionally biased region" description="Low complexity" evidence="1">
    <location>
        <begin position="187"/>
        <end position="206"/>
    </location>
</feature>
<feature type="compositionally biased region" description="Pro residues" evidence="1">
    <location>
        <begin position="222"/>
        <end position="257"/>
    </location>
</feature>
<feature type="domain" description="YdbS-like PH" evidence="3">
    <location>
        <begin position="598"/>
        <end position="676"/>
    </location>
</feature>
<feature type="compositionally biased region" description="Low complexity" evidence="1">
    <location>
        <begin position="398"/>
        <end position="440"/>
    </location>
</feature>
<feature type="transmembrane region" description="Helical" evidence="2">
    <location>
        <begin position="547"/>
        <end position="570"/>
    </location>
</feature>
<comment type="caution">
    <text evidence="4">The sequence shown here is derived from an EMBL/GenBank/DDBJ whole genome shotgun (WGS) entry which is preliminary data.</text>
</comment>
<feature type="compositionally biased region" description="Gly residues" evidence="1">
    <location>
        <begin position="379"/>
        <end position="391"/>
    </location>
</feature>
<proteinExistence type="predicted"/>
<feature type="domain" description="YdbS-like PH" evidence="3">
    <location>
        <begin position="868"/>
        <end position="936"/>
    </location>
</feature>
<dbReference type="InterPro" id="IPR005182">
    <property type="entry name" value="YdbS-like_PH"/>
</dbReference>
<feature type="compositionally biased region" description="Pro residues" evidence="1">
    <location>
        <begin position="177"/>
        <end position="186"/>
    </location>
</feature>
<dbReference type="AlphaFoldDB" id="A0A2P8D103"/>
<reference evidence="4 5" key="1">
    <citation type="submission" date="2018-03" db="EMBL/GenBank/DDBJ databases">
        <title>Genomic Encyclopedia of Archaeal and Bacterial Type Strains, Phase II (KMG-II): from individual species to whole genera.</title>
        <authorList>
            <person name="Goeker M."/>
        </authorList>
    </citation>
    <scope>NUCLEOTIDE SEQUENCE [LARGE SCALE GENOMIC DNA]</scope>
    <source>
        <strain evidence="4 5">DSM 45312</strain>
    </source>
</reference>
<feature type="region of interest" description="Disordered" evidence="1">
    <location>
        <begin position="938"/>
        <end position="965"/>
    </location>
</feature>
<feature type="compositionally biased region" description="Basic and acidic residues" evidence="1">
    <location>
        <begin position="158"/>
        <end position="173"/>
    </location>
</feature>
<feature type="region of interest" description="Disordered" evidence="1">
    <location>
        <begin position="1"/>
        <end position="538"/>
    </location>
</feature>
<feature type="compositionally biased region" description="Low complexity" evidence="1">
    <location>
        <begin position="481"/>
        <end position="491"/>
    </location>
</feature>
<keyword evidence="5" id="KW-1185">Reference proteome</keyword>
<dbReference type="Proteomes" id="UP000240542">
    <property type="component" value="Unassembled WGS sequence"/>
</dbReference>
<evidence type="ECO:0000313" key="5">
    <source>
        <dbReference type="Proteomes" id="UP000240542"/>
    </source>
</evidence>